<gene>
    <name evidence="1" type="ORF">P73_3625</name>
</gene>
<dbReference type="Proteomes" id="UP000031521">
    <property type="component" value="Chromosome"/>
</dbReference>
<evidence type="ECO:0000313" key="2">
    <source>
        <dbReference type="Proteomes" id="UP000031521"/>
    </source>
</evidence>
<dbReference type="OrthoDB" id="7205167at2"/>
<accession>A0A0B5E4R1</accession>
<dbReference type="STRING" id="1208324.P73_3625"/>
<sequence length="75" mass="8189">MNVEYPHLPAAGEKIVYVRPVAVADLPEEVRAQAQGLDRIYAVHDADGAQLALVANRQLAFALAREHDYAAVNVH</sequence>
<proteinExistence type="predicted"/>
<dbReference type="Pfam" id="PF06620">
    <property type="entry name" value="DUF1150"/>
    <property type="match status" value="1"/>
</dbReference>
<name>A0A0B5E4R1_9RHOB</name>
<dbReference type="AlphaFoldDB" id="A0A0B5E4R1"/>
<dbReference type="InterPro" id="IPR009531">
    <property type="entry name" value="DUF1150"/>
</dbReference>
<evidence type="ECO:0000313" key="1">
    <source>
        <dbReference type="EMBL" id="AJE48340.1"/>
    </source>
</evidence>
<keyword evidence="2" id="KW-1185">Reference proteome</keyword>
<organism evidence="1 2">
    <name type="scientific">Celeribacter indicus</name>
    <dbReference type="NCBI Taxonomy" id="1208324"/>
    <lineage>
        <taxon>Bacteria</taxon>
        <taxon>Pseudomonadati</taxon>
        <taxon>Pseudomonadota</taxon>
        <taxon>Alphaproteobacteria</taxon>
        <taxon>Rhodobacterales</taxon>
        <taxon>Roseobacteraceae</taxon>
        <taxon>Celeribacter</taxon>
    </lineage>
</organism>
<protein>
    <recommendedName>
        <fullName evidence="3">DUF1150 family protein</fullName>
    </recommendedName>
</protein>
<dbReference type="HOGENOM" id="CLU_181511_2_1_5"/>
<evidence type="ECO:0008006" key="3">
    <source>
        <dbReference type="Google" id="ProtNLM"/>
    </source>
</evidence>
<dbReference type="EMBL" id="CP004393">
    <property type="protein sequence ID" value="AJE48340.1"/>
    <property type="molecule type" value="Genomic_DNA"/>
</dbReference>
<dbReference type="RefSeq" id="WP_043870692.1">
    <property type="nucleotide sequence ID" value="NZ_CP004393.1"/>
</dbReference>
<dbReference type="KEGG" id="cid:P73_3625"/>
<reference evidence="1 2" key="1">
    <citation type="journal article" date="2014" name="Int. J. Syst. Evol. Microbiol.">
        <title>Celeribacter indicus sp. nov., a polycyclic aromatic hydrocarbon-degrading bacterium from deep-sea sediment and reclassification of Huaishuia halophila as Celeribacter halophilus comb. nov.</title>
        <authorList>
            <person name="Lai Q."/>
            <person name="Cao J."/>
            <person name="Yuan J."/>
            <person name="Li F."/>
            <person name="Shao Z."/>
        </authorList>
    </citation>
    <scope>NUCLEOTIDE SEQUENCE [LARGE SCALE GENOMIC DNA]</scope>
    <source>
        <strain evidence="1">P73</strain>
    </source>
</reference>